<dbReference type="SUPFAM" id="SSF52009">
    <property type="entry name" value="Phosphohistidine domain"/>
    <property type="match status" value="1"/>
</dbReference>
<proteinExistence type="inferred from homology"/>
<dbReference type="GO" id="GO:0005524">
    <property type="term" value="F:ATP binding"/>
    <property type="evidence" value="ECO:0007669"/>
    <property type="project" value="UniProtKB-KW"/>
</dbReference>
<dbReference type="GO" id="GO:0008986">
    <property type="term" value="F:pyruvate, water dikinase activity"/>
    <property type="evidence" value="ECO:0007669"/>
    <property type="project" value="UniProtKB-EC"/>
</dbReference>
<dbReference type="InterPro" id="IPR040442">
    <property type="entry name" value="Pyrv_kinase-like_dom_sf"/>
</dbReference>
<evidence type="ECO:0000259" key="16">
    <source>
        <dbReference type="Pfam" id="PF00391"/>
    </source>
</evidence>
<dbReference type="InterPro" id="IPR008279">
    <property type="entry name" value="PEP-util_enz_mobile_dom"/>
</dbReference>
<dbReference type="PANTHER" id="PTHR43030:SF1">
    <property type="entry name" value="PHOSPHOENOLPYRUVATE SYNTHASE"/>
    <property type="match status" value="1"/>
</dbReference>
<dbReference type="Gene3D" id="3.50.30.10">
    <property type="entry name" value="Phosphohistidine domain"/>
    <property type="match status" value="1"/>
</dbReference>
<dbReference type="Gene3D" id="3.30.470.20">
    <property type="entry name" value="ATP-grasp fold, B domain"/>
    <property type="match status" value="1"/>
</dbReference>
<dbReference type="InterPro" id="IPR036637">
    <property type="entry name" value="Phosphohistidine_dom_sf"/>
</dbReference>
<dbReference type="InterPro" id="IPR023151">
    <property type="entry name" value="PEP_util_CS"/>
</dbReference>
<dbReference type="EC" id="2.7.9.2" evidence="5 15"/>
<dbReference type="NCBIfam" id="NF005057">
    <property type="entry name" value="PRK06464.1"/>
    <property type="match status" value="1"/>
</dbReference>
<dbReference type="PRINTS" id="PR01736">
    <property type="entry name" value="PHPHTRNFRASE"/>
</dbReference>
<dbReference type="GO" id="GO:0006094">
    <property type="term" value="P:gluconeogenesis"/>
    <property type="evidence" value="ECO:0007669"/>
    <property type="project" value="UniProtKB-UniPathway"/>
</dbReference>
<comment type="catalytic activity">
    <reaction evidence="14 15">
        <text>pyruvate + ATP + H2O = phosphoenolpyruvate + AMP + phosphate + 2 H(+)</text>
        <dbReference type="Rhea" id="RHEA:11364"/>
        <dbReference type="ChEBI" id="CHEBI:15361"/>
        <dbReference type="ChEBI" id="CHEBI:15377"/>
        <dbReference type="ChEBI" id="CHEBI:15378"/>
        <dbReference type="ChEBI" id="CHEBI:30616"/>
        <dbReference type="ChEBI" id="CHEBI:43474"/>
        <dbReference type="ChEBI" id="CHEBI:58702"/>
        <dbReference type="ChEBI" id="CHEBI:456215"/>
        <dbReference type="EC" id="2.7.9.2"/>
    </reaction>
</comment>
<dbReference type="SUPFAM" id="SSF56059">
    <property type="entry name" value="Glutathione synthetase ATP-binding domain-like"/>
    <property type="match status" value="1"/>
</dbReference>
<evidence type="ECO:0000259" key="18">
    <source>
        <dbReference type="Pfam" id="PF02896"/>
    </source>
</evidence>
<dbReference type="AlphaFoldDB" id="A0A1M7C3A9"/>
<keyword evidence="11 15" id="KW-0067">ATP-binding</keyword>
<dbReference type="Pfam" id="PF02896">
    <property type="entry name" value="PEP-utilizers_C"/>
    <property type="match status" value="1"/>
</dbReference>
<dbReference type="PROSITE" id="PS00370">
    <property type="entry name" value="PEP_ENZYMES_PHOS_SITE"/>
    <property type="match status" value="1"/>
</dbReference>
<dbReference type="InterPro" id="IPR002192">
    <property type="entry name" value="PPDK_AMP/ATP-bd"/>
</dbReference>
<evidence type="ECO:0000313" key="20">
    <source>
        <dbReference type="Proteomes" id="UP000184420"/>
    </source>
</evidence>
<evidence type="ECO:0000256" key="9">
    <source>
        <dbReference type="ARBA" id="ARBA00022741"/>
    </source>
</evidence>
<dbReference type="PANTHER" id="PTHR43030">
    <property type="entry name" value="PHOSPHOENOLPYRUVATE SYNTHASE"/>
    <property type="match status" value="1"/>
</dbReference>
<keyword evidence="20" id="KW-1185">Reference proteome</keyword>
<comment type="pathway">
    <text evidence="3 15">Carbohydrate biosynthesis; gluconeogenesis.</text>
</comment>
<dbReference type="Gene3D" id="3.30.1490.20">
    <property type="entry name" value="ATP-grasp fold, A domain"/>
    <property type="match status" value="1"/>
</dbReference>
<evidence type="ECO:0000259" key="17">
    <source>
        <dbReference type="Pfam" id="PF01326"/>
    </source>
</evidence>
<keyword evidence="7 15" id="KW-0808">Transferase</keyword>
<organism evidence="19 20">
    <name type="scientific">Chitinophaga jiangningensis</name>
    <dbReference type="NCBI Taxonomy" id="1419482"/>
    <lineage>
        <taxon>Bacteria</taxon>
        <taxon>Pseudomonadati</taxon>
        <taxon>Bacteroidota</taxon>
        <taxon>Chitinophagia</taxon>
        <taxon>Chitinophagales</taxon>
        <taxon>Chitinophagaceae</taxon>
        <taxon>Chitinophaga</taxon>
    </lineage>
</organism>
<keyword evidence="12 15" id="KW-0460">Magnesium</keyword>
<evidence type="ECO:0000313" key="19">
    <source>
        <dbReference type="EMBL" id="SHL61329.1"/>
    </source>
</evidence>
<comment type="cofactor">
    <cofactor evidence="1 15">
        <name>Mg(2+)</name>
        <dbReference type="ChEBI" id="CHEBI:18420"/>
    </cofactor>
</comment>
<dbReference type="Gene3D" id="3.20.20.60">
    <property type="entry name" value="Phosphoenolpyruvate-binding domains"/>
    <property type="match status" value="1"/>
</dbReference>
<evidence type="ECO:0000256" key="7">
    <source>
        <dbReference type="ARBA" id="ARBA00022679"/>
    </source>
</evidence>
<dbReference type="Proteomes" id="UP000184420">
    <property type="component" value="Unassembled WGS sequence"/>
</dbReference>
<dbReference type="FunFam" id="3.30.470.20:FF:000017">
    <property type="entry name" value="Phosphoenolpyruvate synthase"/>
    <property type="match status" value="1"/>
</dbReference>
<evidence type="ECO:0000256" key="4">
    <source>
        <dbReference type="ARBA" id="ARBA00007837"/>
    </source>
</evidence>
<evidence type="ECO:0000256" key="14">
    <source>
        <dbReference type="ARBA" id="ARBA00047700"/>
    </source>
</evidence>
<dbReference type="STRING" id="1419482.SAMN05444266_104165"/>
<dbReference type="PROSITE" id="PS00742">
    <property type="entry name" value="PEP_ENZYMES_2"/>
    <property type="match status" value="1"/>
</dbReference>
<dbReference type="PIRSF" id="PIRSF000854">
    <property type="entry name" value="PEP_synthase"/>
    <property type="match status" value="1"/>
</dbReference>
<dbReference type="SUPFAM" id="SSF51621">
    <property type="entry name" value="Phosphoenolpyruvate/pyruvate domain"/>
    <property type="match status" value="1"/>
</dbReference>
<dbReference type="InterPro" id="IPR006319">
    <property type="entry name" value="PEP_synth"/>
</dbReference>
<evidence type="ECO:0000256" key="12">
    <source>
        <dbReference type="ARBA" id="ARBA00022842"/>
    </source>
</evidence>
<dbReference type="Pfam" id="PF01326">
    <property type="entry name" value="PPDK_N"/>
    <property type="match status" value="1"/>
</dbReference>
<protein>
    <recommendedName>
        <fullName evidence="6 15">Phosphoenolpyruvate synthase</fullName>
        <shortName evidence="15">PEP synthase</shortName>
        <ecNumber evidence="5 15">2.7.9.2</ecNumber>
    </recommendedName>
    <alternativeName>
        <fullName evidence="13 15">Pyruvate, water dikinase</fullName>
    </alternativeName>
</protein>
<evidence type="ECO:0000256" key="11">
    <source>
        <dbReference type="ARBA" id="ARBA00022840"/>
    </source>
</evidence>
<dbReference type="InterPro" id="IPR000121">
    <property type="entry name" value="PEP_util_C"/>
</dbReference>
<dbReference type="NCBIfam" id="TIGR01418">
    <property type="entry name" value="PEP_synth"/>
    <property type="match status" value="1"/>
</dbReference>
<comment type="similarity">
    <text evidence="4 15">Belongs to the PEP-utilizing enzyme family.</text>
</comment>
<feature type="domain" description="PEP-utilising enzyme C-terminal" evidence="18">
    <location>
        <begin position="513"/>
        <end position="814"/>
    </location>
</feature>
<dbReference type="Pfam" id="PF00391">
    <property type="entry name" value="PEP-utilizers"/>
    <property type="match status" value="1"/>
</dbReference>
<evidence type="ECO:0000256" key="2">
    <source>
        <dbReference type="ARBA" id="ARBA00002988"/>
    </source>
</evidence>
<evidence type="ECO:0000256" key="3">
    <source>
        <dbReference type="ARBA" id="ARBA00004742"/>
    </source>
</evidence>
<feature type="domain" description="Pyruvate phosphate dikinase AMP/ATP-binding" evidence="17">
    <location>
        <begin position="55"/>
        <end position="375"/>
    </location>
</feature>
<dbReference type="GO" id="GO:0046872">
    <property type="term" value="F:metal ion binding"/>
    <property type="evidence" value="ECO:0007669"/>
    <property type="project" value="UniProtKB-KW"/>
</dbReference>
<keyword evidence="8 15" id="KW-0479">Metal-binding</keyword>
<accession>A0A1M7C3A9</accession>
<dbReference type="InterPro" id="IPR015813">
    <property type="entry name" value="Pyrv/PenolPyrv_kinase-like_dom"/>
</dbReference>
<name>A0A1M7C3A9_9BACT</name>
<evidence type="ECO:0000256" key="10">
    <source>
        <dbReference type="ARBA" id="ARBA00022777"/>
    </source>
</evidence>
<evidence type="ECO:0000256" key="5">
    <source>
        <dbReference type="ARBA" id="ARBA00011996"/>
    </source>
</evidence>
<dbReference type="InterPro" id="IPR013815">
    <property type="entry name" value="ATP_grasp_subdomain_1"/>
</dbReference>
<reference evidence="19 20" key="1">
    <citation type="submission" date="2016-11" db="EMBL/GenBank/DDBJ databases">
        <authorList>
            <person name="Jaros S."/>
            <person name="Januszkiewicz K."/>
            <person name="Wedrychowicz H."/>
        </authorList>
    </citation>
    <scope>NUCLEOTIDE SEQUENCE [LARGE SCALE GENOMIC DNA]</scope>
    <source>
        <strain evidence="19 20">DSM 27406</strain>
    </source>
</reference>
<evidence type="ECO:0000256" key="1">
    <source>
        <dbReference type="ARBA" id="ARBA00001946"/>
    </source>
</evidence>
<evidence type="ECO:0000256" key="13">
    <source>
        <dbReference type="ARBA" id="ARBA00033470"/>
    </source>
</evidence>
<keyword evidence="19" id="KW-0670">Pyruvate</keyword>
<dbReference type="EMBL" id="FRBL01000004">
    <property type="protein sequence ID" value="SHL61329.1"/>
    <property type="molecule type" value="Genomic_DNA"/>
</dbReference>
<gene>
    <name evidence="19" type="ORF">SAMN05444266_104165</name>
</gene>
<evidence type="ECO:0000256" key="6">
    <source>
        <dbReference type="ARBA" id="ARBA00021623"/>
    </source>
</evidence>
<feature type="domain" description="PEP-utilising enzyme mobile" evidence="16">
    <location>
        <begin position="416"/>
        <end position="486"/>
    </location>
</feature>
<dbReference type="FunFam" id="3.30.1490.20:FF:000010">
    <property type="entry name" value="Phosphoenolpyruvate synthase"/>
    <property type="match status" value="1"/>
</dbReference>
<keyword evidence="10 15" id="KW-0418">Kinase</keyword>
<sequence length="836" mass="91731">MTVVTAFIPALLTEIRLLVDHCQRKALPYLGTLYKEINMNMLVKPFSAIRLTDVPEVGGKNASLGEMRSNLASKGLRVPDGFSTTAAAFRYFLAENKLSDRLENLLRSLDRKDYTNLADVGAAARSLILNSFMPADLAKAITVAYHQLSGATPIGVAVRSSATAEDLPDASFAGQHESYLHIQGTQALLEAVKKCYASLFTDRAIKYREDHHFDHHKVALCVGVQQMVRADLACSGVGFTLEPESGFREVVLITATWGLGENIVQGLVSPDEYLVFKPTLQQNKQAIIQRNKGSKKEMMIYDDHGTINVPTPVEKQQRYVLSDSEITALAQWGIALEQHYQCPMDFEWAKDGIDGKIYLIQARPETIHSRKLPGNATTFRLSAKGNAIVSGNAIGTQAVSGIARLITSPADAARLNKGEIIVTANTSPDWDPLFKKAVAIVTNGGGRTSHAAIVAREMGMPAITGTINGTALIQDGQLITVSCCEGKTGYVYDGAISIESKTIDFSEMKMPEHTNAMLIVSDPEQAFQLSLLPNNGVGLLRMEFIITRHIGIHPMALIHHAVLKDAQAKRAIENQTKDYTDKSKFFIERLSEGIATIAAAFYPKEVIVRMSDFKTNEYAQLLGGKEFEPLEENPMLGFRGASRYYHPLYQPAFELECAAIRRVRNNMGFTNVKAMIPFCRTMQEGIQVLEIMACHGLKRGEHDFEVYVMAEIPSNILQAEKFASIFDGFSIGSNDLTQLTLGIDRDSQLVAPLFNEEDPAVLQLISLLLEKAKKCGVKAGLCGQAPSDIPSFATFLVAHGINSISFNPDALLQGIENIRTAEQQQETRPAPLPVLL</sequence>
<dbReference type="InterPro" id="IPR018274">
    <property type="entry name" value="PEP_util_AS"/>
</dbReference>
<evidence type="ECO:0000256" key="8">
    <source>
        <dbReference type="ARBA" id="ARBA00022723"/>
    </source>
</evidence>
<keyword evidence="9 15" id="KW-0547">Nucleotide-binding</keyword>
<dbReference type="UniPathway" id="UPA00138"/>
<comment type="function">
    <text evidence="2 15">Catalyzes the phosphorylation of pyruvate to phosphoenolpyruvate.</text>
</comment>
<evidence type="ECO:0000256" key="15">
    <source>
        <dbReference type="PIRNR" id="PIRNR000854"/>
    </source>
</evidence>